<feature type="non-terminal residue" evidence="1">
    <location>
        <position position="1"/>
    </location>
</feature>
<protein>
    <submittedName>
        <fullName evidence="1">Uncharacterized protein</fullName>
    </submittedName>
</protein>
<reference evidence="1" key="1">
    <citation type="journal article" date="2015" name="Insect Biochem. Mol. Biol.">
        <title>An insight into the sialome of the horse fly, Tabanus bromius.</title>
        <authorList>
            <person name="Ribeiro J.M."/>
            <person name="Kazimirova M."/>
            <person name="Takac P."/>
            <person name="Andersen J.F."/>
            <person name="Francischetti I.M."/>
        </authorList>
    </citation>
    <scope>NUCLEOTIDE SEQUENCE</scope>
</reference>
<evidence type="ECO:0000313" key="1">
    <source>
        <dbReference type="EMBL" id="JAI15822.1"/>
    </source>
</evidence>
<dbReference type="EMBL" id="GDAI01001781">
    <property type="protein sequence ID" value="JAI15822.1"/>
    <property type="molecule type" value="mRNA"/>
</dbReference>
<sequence>DALEVLKHLNALGYRNITADALKAFIKDLKKFIKYEKHIWDSENITKSENNIFNKLHYQKTISREAKIDKMKDQSTRLTSVVRPASLKSSNVFDNCVVKKNSRKKDLCTDPVALYHFYSALWKKFSRRLPGDNSTKELRRDRE</sequence>
<name>A0A0K8TN70_TABBR</name>
<proteinExistence type="evidence at transcript level"/>
<organism evidence="1">
    <name type="scientific">Tabanus bromius</name>
    <name type="common">Band-eyed brown horse fly</name>
    <dbReference type="NCBI Taxonomy" id="304241"/>
    <lineage>
        <taxon>Eukaryota</taxon>
        <taxon>Metazoa</taxon>
        <taxon>Ecdysozoa</taxon>
        <taxon>Arthropoda</taxon>
        <taxon>Hexapoda</taxon>
        <taxon>Insecta</taxon>
        <taxon>Pterygota</taxon>
        <taxon>Neoptera</taxon>
        <taxon>Endopterygota</taxon>
        <taxon>Diptera</taxon>
        <taxon>Brachycera</taxon>
        <taxon>Tabanomorpha</taxon>
        <taxon>Tabanoidea</taxon>
        <taxon>Tabanidae</taxon>
        <taxon>Tabanus</taxon>
    </lineage>
</organism>
<dbReference type="AlphaFoldDB" id="A0A0K8TN70"/>
<accession>A0A0K8TN70</accession>